<reference evidence="3" key="1">
    <citation type="submission" date="2021-02" db="EMBL/GenBank/DDBJ databases">
        <title>Psilocybe cubensis genome.</title>
        <authorList>
            <person name="Mckernan K.J."/>
            <person name="Crawford S."/>
            <person name="Trippe A."/>
            <person name="Kane L.T."/>
            <person name="Mclaughlin S."/>
        </authorList>
    </citation>
    <scope>NUCLEOTIDE SEQUENCE [LARGE SCALE GENOMIC DNA]</scope>
    <source>
        <strain evidence="3">MGC-MH-2018</strain>
    </source>
</reference>
<gene>
    <name evidence="3" type="ORF">JR316_007904</name>
</gene>
<evidence type="ECO:0000313" key="3">
    <source>
        <dbReference type="EMBL" id="KAG5167553.1"/>
    </source>
</evidence>
<sequence length="674" mass="76617">MPPPPPTAPSRSAHSDNDDNSEDQEDQILLDPKRTKELNKALDGHGKVKQTSKILRPYTSFARFYTRSEDLFVNWYSVIDKGFADMGGTYGENITEEMDVKYAGELSTFQRMKDDIKCFNMDMQYFLKYTDRKDDLAKAMFAASGAARSEDISSLTDKIIIYINEGDPDHKVLPEISAKLKKSETRGFNHLVLGRILCPARLVHQFDADPAAFLLKLADGTINILPTDMPNLLWPCDQYDPDHTDFKMFQSEILVMVWKHIFTSPTSALKDEPGQTKTRSSQAKMHHMESVTIGSIAYAASMYRYVISSIEDWRIEEKLFKRDKFFQHMVKMFDNDPIDGDPEWVQDTLEWWNSQVFGTPPHWVDQPENLSAPSTLSVVKEQRRARQAAKAQAAQVAAKAKAVEAEKAKALQVRGNNNRSKPPPPPNLRRRNSRSVSPQRNRQRHGLTSPQHTRRRNSRSMSPPRGRQRQGLMSPQHTHRNRDYAPRQDRDHGQASSPTQHDFSPQQSSTRSYMSARDQTQKNNAVSGDHWAFLMEDRDSDEHEGVEDMDMDGEENTDRVEVDELANESDNSMYVPKHARHPSSQTMRGSGSASPEPTNKAPLTRHQQPGRKSVVKPVSLNRGPNKEYHQSPSARSTTQASSRSKKTLSSPFRQTPVFTETRHNARRAASEARS</sequence>
<protein>
    <submittedName>
        <fullName evidence="3">Uncharacterized protein</fullName>
    </submittedName>
</protein>
<evidence type="ECO:0000256" key="2">
    <source>
        <dbReference type="SAM" id="MobiDB-lite"/>
    </source>
</evidence>
<accession>A0A8H8CJA8</accession>
<feature type="compositionally biased region" description="Polar residues" evidence="2">
    <location>
        <begin position="582"/>
        <end position="597"/>
    </location>
</feature>
<feature type="compositionally biased region" description="Basic and acidic residues" evidence="2">
    <location>
        <begin position="660"/>
        <end position="674"/>
    </location>
</feature>
<feature type="compositionally biased region" description="Acidic residues" evidence="2">
    <location>
        <begin position="18"/>
        <end position="28"/>
    </location>
</feature>
<name>A0A8H8CJA8_PSICU</name>
<feature type="region of interest" description="Disordered" evidence="2">
    <location>
        <begin position="1"/>
        <end position="32"/>
    </location>
</feature>
<feature type="compositionally biased region" description="Polar residues" evidence="2">
    <location>
        <begin position="494"/>
        <end position="526"/>
    </location>
</feature>
<feature type="coiled-coil region" evidence="1">
    <location>
        <begin position="379"/>
        <end position="406"/>
    </location>
</feature>
<dbReference type="Pfam" id="PF20414">
    <property type="entry name" value="DUF6698"/>
    <property type="match status" value="1"/>
</dbReference>
<keyword evidence="1" id="KW-0175">Coiled coil</keyword>
<feature type="compositionally biased region" description="Low complexity" evidence="2">
    <location>
        <begin position="630"/>
        <end position="642"/>
    </location>
</feature>
<dbReference type="AlphaFoldDB" id="A0A8H8CJA8"/>
<feature type="compositionally biased region" description="Polar residues" evidence="2">
    <location>
        <begin position="647"/>
        <end position="658"/>
    </location>
</feature>
<dbReference type="EMBL" id="JAFIQS010000007">
    <property type="protein sequence ID" value="KAG5167553.1"/>
    <property type="molecule type" value="Genomic_DNA"/>
</dbReference>
<evidence type="ECO:0000256" key="1">
    <source>
        <dbReference type="SAM" id="Coils"/>
    </source>
</evidence>
<proteinExistence type="predicted"/>
<feature type="region of interest" description="Disordered" evidence="2">
    <location>
        <begin position="407"/>
        <end position="674"/>
    </location>
</feature>
<feature type="compositionally biased region" description="Acidic residues" evidence="2">
    <location>
        <begin position="544"/>
        <end position="555"/>
    </location>
</feature>
<comment type="caution">
    <text evidence="3">The sequence shown here is derived from an EMBL/GenBank/DDBJ whole genome shotgun (WGS) entry which is preliminary data.</text>
</comment>
<feature type="compositionally biased region" description="Basic and acidic residues" evidence="2">
    <location>
        <begin position="481"/>
        <end position="493"/>
    </location>
</feature>
<organism evidence="3">
    <name type="scientific">Psilocybe cubensis</name>
    <name type="common">Psychedelic mushroom</name>
    <name type="synonym">Stropharia cubensis</name>
    <dbReference type="NCBI Taxonomy" id="181762"/>
    <lineage>
        <taxon>Eukaryota</taxon>
        <taxon>Fungi</taxon>
        <taxon>Dikarya</taxon>
        <taxon>Basidiomycota</taxon>
        <taxon>Agaricomycotina</taxon>
        <taxon>Agaricomycetes</taxon>
        <taxon>Agaricomycetidae</taxon>
        <taxon>Agaricales</taxon>
        <taxon>Agaricineae</taxon>
        <taxon>Strophariaceae</taxon>
        <taxon>Psilocybe</taxon>
    </lineage>
</organism>
<dbReference type="InterPro" id="IPR046521">
    <property type="entry name" value="DUF6698"/>
</dbReference>